<proteinExistence type="predicted"/>
<protein>
    <submittedName>
        <fullName evidence="1">Uncharacterized protein</fullName>
    </submittedName>
</protein>
<accession>A0ACB0EDK3</accession>
<gene>
    <name evidence="1" type="ORF">MRATA1EN3_LOCUS9958</name>
</gene>
<organism evidence="1 2">
    <name type="scientific">Rangifer tarandus platyrhynchus</name>
    <name type="common">Svalbard reindeer</name>
    <dbReference type="NCBI Taxonomy" id="3082113"/>
    <lineage>
        <taxon>Eukaryota</taxon>
        <taxon>Metazoa</taxon>
        <taxon>Chordata</taxon>
        <taxon>Craniata</taxon>
        <taxon>Vertebrata</taxon>
        <taxon>Euteleostomi</taxon>
        <taxon>Mammalia</taxon>
        <taxon>Eutheria</taxon>
        <taxon>Laurasiatheria</taxon>
        <taxon>Artiodactyla</taxon>
        <taxon>Ruminantia</taxon>
        <taxon>Pecora</taxon>
        <taxon>Cervidae</taxon>
        <taxon>Odocoileinae</taxon>
        <taxon>Rangifer</taxon>
    </lineage>
</organism>
<evidence type="ECO:0000313" key="1">
    <source>
        <dbReference type="EMBL" id="CAI9698745.1"/>
    </source>
</evidence>
<reference evidence="1" key="1">
    <citation type="submission" date="2023-05" db="EMBL/GenBank/DDBJ databases">
        <authorList>
            <consortium name="ELIXIR-Norway"/>
        </authorList>
    </citation>
    <scope>NUCLEOTIDE SEQUENCE</scope>
</reference>
<name>A0ACB0EDK3_RANTA</name>
<sequence length="201" mass="21515">MKCLCLWEREGSVIHISAASLCLESSSGKRQTSSLHTSRDANPDLGFLPLSTAPPSVLLDQDPVRLRGLQEGVSRSSGANVSTHSTRTWPQCLQAVGPGSSSPGDNTEILGSMGTAASTCRPSCSLWSWSLALLCTPAHATRSCGASANHSHLLVTRKTAEHGLEDDWLEEPQHPQHPLPPAWTLRSQGLPRDLTLLEAPQ</sequence>
<evidence type="ECO:0000313" key="2">
    <source>
        <dbReference type="Proteomes" id="UP001162501"/>
    </source>
</evidence>
<dbReference type="EMBL" id="OX596086">
    <property type="protein sequence ID" value="CAI9698745.1"/>
    <property type="molecule type" value="Genomic_DNA"/>
</dbReference>
<dbReference type="Proteomes" id="UP001162501">
    <property type="component" value="Chromosome 2"/>
</dbReference>